<evidence type="ECO:0000313" key="2">
    <source>
        <dbReference type="EnsemblMetazoa" id="tetur07g04730.1"/>
    </source>
</evidence>
<feature type="region of interest" description="Disordered" evidence="1">
    <location>
        <begin position="16"/>
        <end position="36"/>
    </location>
</feature>
<feature type="compositionally biased region" description="Basic and acidic residues" evidence="1">
    <location>
        <begin position="184"/>
        <end position="207"/>
    </location>
</feature>
<dbReference type="Proteomes" id="UP000015104">
    <property type="component" value="Unassembled WGS sequence"/>
</dbReference>
<name>T1K9F4_TETUR</name>
<reference evidence="2" key="2">
    <citation type="submission" date="2015-06" db="UniProtKB">
        <authorList>
            <consortium name="EnsemblMetazoa"/>
        </authorList>
    </citation>
    <scope>IDENTIFICATION</scope>
</reference>
<dbReference type="EMBL" id="CAEY01001890">
    <property type="status" value="NOT_ANNOTATED_CDS"/>
    <property type="molecule type" value="Genomic_DNA"/>
</dbReference>
<reference evidence="3" key="1">
    <citation type="submission" date="2011-08" db="EMBL/GenBank/DDBJ databases">
        <authorList>
            <person name="Rombauts S."/>
        </authorList>
    </citation>
    <scope>NUCLEOTIDE SEQUENCE</scope>
    <source>
        <strain evidence="3">London</strain>
    </source>
</reference>
<sequence length="226" mass="25539">MLLLIQKQQQQQLQLHQQQFQTPTHSQVQSSSPSGYVHANDSVNMSTSPDEKMHLISHLNAYKNNIIDHLVVHPDALRSNRPNIETISLNQTPSHHSLSNQSQHQALYIQRSSPSPRSSSYVSKSSTPRIGEMLSRTDLDTTEDDNYGSEADYAEPFFSNFSPFNTPTSSSKPPLPLTRPPSARTEDYRSDHMKIRANNDIRPRTNDQKSNQVIFSRDPSSLRSAT</sequence>
<dbReference type="HOGENOM" id="CLU_1226213_0_0_1"/>
<feature type="region of interest" description="Disordered" evidence="1">
    <location>
        <begin position="90"/>
        <end position="226"/>
    </location>
</feature>
<protein>
    <submittedName>
        <fullName evidence="2">Uncharacterized protein</fullName>
    </submittedName>
</protein>
<evidence type="ECO:0000313" key="3">
    <source>
        <dbReference type="Proteomes" id="UP000015104"/>
    </source>
</evidence>
<keyword evidence="3" id="KW-1185">Reference proteome</keyword>
<feature type="compositionally biased region" description="Low complexity" evidence="1">
    <location>
        <begin position="156"/>
        <end position="172"/>
    </location>
</feature>
<feature type="compositionally biased region" description="Polar residues" evidence="1">
    <location>
        <begin position="208"/>
        <end position="226"/>
    </location>
</feature>
<dbReference type="EnsemblMetazoa" id="tetur07g04730.1">
    <property type="protein sequence ID" value="tetur07g04730.1"/>
    <property type="gene ID" value="tetur07g04730"/>
</dbReference>
<accession>T1K9F4</accession>
<evidence type="ECO:0000256" key="1">
    <source>
        <dbReference type="SAM" id="MobiDB-lite"/>
    </source>
</evidence>
<feature type="compositionally biased region" description="Low complexity" evidence="1">
    <location>
        <begin position="94"/>
        <end position="129"/>
    </location>
</feature>
<feature type="compositionally biased region" description="Polar residues" evidence="1">
    <location>
        <begin position="22"/>
        <end position="34"/>
    </location>
</feature>
<dbReference type="AlphaFoldDB" id="T1K9F4"/>
<proteinExistence type="predicted"/>
<organism evidence="2 3">
    <name type="scientific">Tetranychus urticae</name>
    <name type="common">Two-spotted spider mite</name>
    <dbReference type="NCBI Taxonomy" id="32264"/>
    <lineage>
        <taxon>Eukaryota</taxon>
        <taxon>Metazoa</taxon>
        <taxon>Ecdysozoa</taxon>
        <taxon>Arthropoda</taxon>
        <taxon>Chelicerata</taxon>
        <taxon>Arachnida</taxon>
        <taxon>Acari</taxon>
        <taxon>Acariformes</taxon>
        <taxon>Trombidiformes</taxon>
        <taxon>Prostigmata</taxon>
        <taxon>Eleutherengona</taxon>
        <taxon>Raphignathae</taxon>
        <taxon>Tetranychoidea</taxon>
        <taxon>Tetranychidae</taxon>
        <taxon>Tetranychus</taxon>
    </lineage>
</organism>